<evidence type="ECO:0000256" key="1">
    <source>
        <dbReference type="SAM" id="MobiDB-lite"/>
    </source>
</evidence>
<comment type="caution">
    <text evidence="2">The sequence shown here is derived from an EMBL/GenBank/DDBJ whole genome shotgun (WGS) entry which is preliminary data.</text>
</comment>
<evidence type="ECO:0000313" key="3">
    <source>
        <dbReference type="Proteomes" id="UP001482513"/>
    </source>
</evidence>
<protein>
    <submittedName>
        <fullName evidence="2">Uncharacterized protein</fullName>
    </submittedName>
</protein>
<sequence length="361" mass="38944">MGSAEQDASNKSDINAKDSHDKGTAPTADRPSLLSPPQRPVRPVRPAVTPDTSVAVKPLVKAVDHAVVAPKATVTEKTPEPATEIDPAAYRYQPIAPPSEPMQYRAIGLVRGTYEPSEADQLNRGNLITDDGHVIDSVLLGRITSLVKKHIDLTVSHLWVVYPRTRRELDNDDQDLHLQIVGVWEPETLGLPGESPASEDEDGPDEAASEKLDLADLPPVDDNFFSIRGEVIKYTPEDKCIAVKILQGAKRTPGASKPFKLLLHGTIEGRTVGYFWDFKVKREAKVLVLSEASAVGIVPPKKRAKGSGGGPPRRGRPGAGRSGPGGSRPPMPSRRPTGVKGSDSGMDRPKKRDENLESSTE</sequence>
<dbReference type="Proteomes" id="UP001482513">
    <property type="component" value="Unassembled WGS sequence"/>
</dbReference>
<evidence type="ECO:0000313" key="2">
    <source>
        <dbReference type="EMBL" id="MEP0948876.1"/>
    </source>
</evidence>
<keyword evidence="3" id="KW-1185">Reference proteome</keyword>
<feature type="compositionally biased region" description="Basic and acidic residues" evidence="1">
    <location>
        <begin position="345"/>
        <end position="355"/>
    </location>
</feature>
<gene>
    <name evidence="2" type="ORF">NC992_18480</name>
</gene>
<feature type="region of interest" description="Disordered" evidence="1">
    <location>
        <begin position="299"/>
        <end position="361"/>
    </location>
</feature>
<feature type="compositionally biased region" description="Basic and acidic residues" evidence="1">
    <location>
        <begin position="8"/>
        <end position="23"/>
    </location>
</feature>
<accession>A0ABV0K7W6</accession>
<feature type="region of interest" description="Disordered" evidence="1">
    <location>
        <begin position="188"/>
        <end position="213"/>
    </location>
</feature>
<feature type="region of interest" description="Disordered" evidence="1">
    <location>
        <begin position="1"/>
        <end position="49"/>
    </location>
</feature>
<proteinExistence type="predicted"/>
<feature type="compositionally biased region" description="Acidic residues" evidence="1">
    <location>
        <begin position="197"/>
        <end position="207"/>
    </location>
</feature>
<name>A0ABV0K7W6_9CYAN</name>
<reference evidence="2 3" key="1">
    <citation type="submission" date="2022-04" db="EMBL/GenBank/DDBJ databases">
        <title>Positive selection, recombination, and allopatry shape intraspecific diversity of widespread and dominant cyanobacteria.</title>
        <authorList>
            <person name="Wei J."/>
            <person name="Shu W."/>
            <person name="Hu C."/>
        </authorList>
    </citation>
    <scope>NUCLEOTIDE SEQUENCE [LARGE SCALE GENOMIC DNA]</scope>
    <source>
        <strain evidence="2 3">DQ-A4</strain>
    </source>
</reference>
<feature type="compositionally biased region" description="Gly residues" evidence="1">
    <location>
        <begin position="306"/>
        <end position="326"/>
    </location>
</feature>
<organism evidence="2 3">
    <name type="scientific">Leptolyngbya subtilissima DQ-A4</name>
    <dbReference type="NCBI Taxonomy" id="2933933"/>
    <lineage>
        <taxon>Bacteria</taxon>
        <taxon>Bacillati</taxon>
        <taxon>Cyanobacteriota</taxon>
        <taxon>Cyanophyceae</taxon>
        <taxon>Leptolyngbyales</taxon>
        <taxon>Leptolyngbyaceae</taxon>
        <taxon>Leptolyngbya group</taxon>
        <taxon>Leptolyngbya</taxon>
    </lineage>
</organism>
<dbReference type="EMBL" id="JAMPKX010000009">
    <property type="protein sequence ID" value="MEP0948876.1"/>
    <property type="molecule type" value="Genomic_DNA"/>
</dbReference>
<dbReference type="RefSeq" id="WP_190694622.1">
    <property type="nucleotide sequence ID" value="NZ_JAMPKX010000009.1"/>
</dbReference>